<sequence>MKTFTQLKINDRKMYLNYGKKAVSFSNIKYIESIAGNYSMIRLLDKGSICSAFTLKHYYSQLDTDHDFILVRKGLLVNLKYAKEVFVEGGIRSLKMSTGEVFKLSRRQGPKVEECLKNAEMT</sequence>
<dbReference type="Proteomes" id="UP001595616">
    <property type="component" value="Unassembled WGS sequence"/>
</dbReference>
<evidence type="ECO:0000259" key="1">
    <source>
        <dbReference type="SMART" id="SM00850"/>
    </source>
</evidence>
<dbReference type="EMBL" id="JBHRYQ010000001">
    <property type="protein sequence ID" value="MFC3809160.1"/>
    <property type="molecule type" value="Genomic_DNA"/>
</dbReference>
<dbReference type="Gene3D" id="2.40.50.1020">
    <property type="entry name" value="LytTr DNA-binding domain"/>
    <property type="match status" value="1"/>
</dbReference>
<keyword evidence="3" id="KW-1185">Reference proteome</keyword>
<keyword evidence="2" id="KW-0238">DNA-binding</keyword>
<dbReference type="RefSeq" id="WP_379833833.1">
    <property type="nucleotide sequence ID" value="NZ_JBHRYQ010000001.1"/>
</dbReference>
<gene>
    <name evidence="2" type="ORF">ACFOOI_00720</name>
</gene>
<accession>A0ABV7YQ28</accession>
<evidence type="ECO:0000313" key="2">
    <source>
        <dbReference type="EMBL" id="MFC3809160.1"/>
    </source>
</evidence>
<dbReference type="InterPro" id="IPR007492">
    <property type="entry name" value="LytTR_DNA-bd_dom"/>
</dbReference>
<dbReference type="SMART" id="SM00850">
    <property type="entry name" value="LytTR"/>
    <property type="match status" value="1"/>
</dbReference>
<protein>
    <submittedName>
        <fullName evidence="2">LytTR family transcriptional regulator DNA-binding domain-containing protein</fullName>
    </submittedName>
</protein>
<reference evidence="3" key="1">
    <citation type="journal article" date="2019" name="Int. J. Syst. Evol. Microbiol.">
        <title>The Global Catalogue of Microorganisms (GCM) 10K type strain sequencing project: providing services to taxonomists for standard genome sequencing and annotation.</title>
        <authorList>
            <consortium name="The Broad Institute Genomics Platform"/>
            <consortium name="The Broad Institute Genome Sequencing Center for Infectious Disease"/>
            <person name="Wu L."/>
            <person name="Ma J."/>
        </authorList>
    </citation>
    <scope>NUCLEOTIDE SEQUENCE [LARGE SCALE GENOMIC DNA]</scope>
    <source>
        <strain evidence="3">CECT 7956</strain>
    </source>
</reference>
<feature type="domain" description="HTH LytTR-type" evidence="1">
    <location>
        <begin position="18"/>
        <end position="117"/>
    </location>
</feature>
<proteinExistence type="predicted"/>
<organism evidence="2 3">
    <name type="scientific">Lacihabitans lacunae</name>
    <dbReference type="NCBI Taxonomy" id="1028214"/>
    <lineage>
        <taxon>Bacteria</taxon>
        <taxon>Pseudomonadati</taxon>
        <taxon>Bacteroidota</taxon>
        <taxon>Cytophagia</taxon>
        <taxon>Cytophagales</taxon>
        <taxon>Leadbetterellaceae</taxon>
        <taxon>Lacihabitans</taxon>
    </lineage>
</organism>
<dbReference type="GO" id="GO:0003677">
    <property type="term" value="F:DNA binding"/>
    <property type="evidence" value="ECO:0007669"/>
    <property type="project" value="UniProtKB-KW"/>
</dbReference>
<dbReference type="Pfam" id="PF04397">
    <property type="entry name" value="LytTR"/>
    <property type="match status" value="1"/>
</dbReference>
<evidence type="ECO:0000313" key="3">
    <source>
        <dbReference type="Proteomes" id="UP001595616"/>
    </source>
</evidence>
<comment type="caution">
    <text evidence="2">The sequence shown here is derived from an EMBL/GenBank/DDBJ whole genome shotgun (WGS) entry which is preliminary data.</text>
</comment>
<name>A0ABV7YQ28_9BACT</name>